<dbReference type="KEGG" id="kng:KNAG_0H03240"/>
<evidence type="ECO:0000313" key="2">
    <source>
        <dbReference type="EMBL" id="CCK71739.1"/>
    </source>
</evidence>
<feature type="region of interest" description="Disordered" evidence="1">
    <location>
        <begin position="402"/>
        <end position="519"/>
    </location>
</feature>
<dbReference type="AlphaFoldDB" id="J7S8U0"/>
<dbReference type="STRING" id="1071383.J7S8U0"/>
<gene>
    <name evidence="2" type="primary">KNAG0H03240</name>
    <name evidence="2" type="ordered locus">KNAG_0H03240</name>
</gene>
<name>J7S8U0_HUIN7</name>
<sequence>MTPRVIRGFTEEFERNPYDVDRIESSFSTETNPKLVPVIGDKWSNYADEKLDIEFCKRGERDITAYAPTQPGRMSQELYALFKNDDVTKENIARLYPTDRSGDESRKMMYITRRYYKDANGMIRDATMNNRIVYDPIHTFDIIMSCHLMNKHLGSERVYRCLREFYANGGPLLIKRTLEYCSVCNPSLKLTPKVQPKPYLFEKALPLERITIEIIEPFPNEKVEGKYSNMVVMKDFIGRFEWLEPLKNTKFKNIVPVVAKMILSFPRVPIWVESNTLDWSDLFDIFEMIVTKYGIKIGLGCTTRSSAAQATARINRDLNDHHDECLFDFNNCLKYGPTKYNQIKYLGFHKSPCDIISHSETQLKAKFRAKRAFILKHSPSSCVMNRGMGTLYLESPNGIQEDAAASSADELSSAKDAEDEERDNSTREGSGNGEESDTEPAVDHSRRSKKKKIAGVKEEPQRSFSPMKDSQRTLFEEDSEQNDSMELPTPSTSHQNLARSLQRRKFEISKSDTADTSEL</sequence>
<feature type="compositionally biased region" description="Polar residues" evidence="1">
    <location>
        <begin position="489"/>
        <end position="499"/>
    </location>
</feature>
<feature type="compositionally biased region" description="Low complexity" evidence="1">
    <location>
        <begin position="402"/>
        <end position="411"/>
    </location>
</feature>
<organism evidence="2 3">
    <name type="scientific">Huiozyma naganishii (strain ATCC MYA-139 / BCRC 22969 / CBS 8797 / KCTC 17520 / NBRC 10181 / NCYC 3082 / Yp74L-3)</name>
    <name type="common">Yeast</name>
    <name type="synonym">Kazachstania naganishii</name>
    <dbReference type="NCBI Taxonomy" id="1071383"/>
    <lineage>
        <taxon>Eukaryota</taxon>
        <taxon>Fungi</taxon>
        <taxon>Dikarya</taxon>
        <taxon>Ascomycota</taxon>
        <taxon>Saccharomycotina</taxon>
        <taxon>Saccharomycetes</taxon>
        <taxon>Saccharomycetales</taxon>
        <taxon>Saccharomycetaceae</taxon>
        <taxon>Huiozyma</taxon>
    </lineage>
</organism>
<dbReference type="HOGENOM" id="CLU_030376_1_0_1"/>
<evidence type="ECO:0000313" key="3">
    <source>
        <dbReference type="Proteomes" id="UP000006310"/>
    </source>
</evidence>
<reference evidence="3" key="2">
    <citation type="submission" date="2012-08" db="EMBL/GenBank/DDBJ databases">
        <title>Genome sequence of Kazachstania naganishii.</title>
        <authorList>
            <person name="Gordon J.L."/>
            <person name="Armisen D."/>
            <person name="Proux-Wera E."/>
            <person name="OhEigeartaigh S.S."/>
            <person name="Byrne K.P."/>
            <person name="Wolfe K.H."/>
        </authorList>
    </citation>
    <scope>NUCLEOTIDE SEQUENCE [LARGE SCALE GENOMIC DNA]</scope>
    <source>
        <strain evidence="3">ATCC MYA-139 / BCRC 22969 / CBS 8797 / CCRC 22969 / KCTC 17520 / NBRC 10181 / NCYC 3082</strain>
    </source>
</reference>
<dbReference type="eggNOG" id="ENOG502R9VR">
    <property type="taxonomic scope" value="Eukaryota"/>
</dbReference>
<dbReference type="RefSeq" id="XP_022465984.1">
    <property type="nucleotide sequence ID" value="XM_022609604.1"/>
</dbReference>
<accession>J7S8U0</accession>
<dbReference type="EMBL" id="HE978321">
    <property type="protein sequence ID" value="CCK71739.1"/>
    <property type="molecule type" value="Genomic_DNA"/>
</dbReference>
<dbReference type="OMA" id="CSVCNPS"/>
<proteinExistence type="predicted"/>
<protein>
    <submittedName>
        <fullName evidence="2">Uncharacterized protein</fullName>
    </submittedName>
</protein>
<evidence type="ECO:0000256" key="1">
    <source>
        <dbReference type="SAM" id="MobiDB-lite"/>
    </source>
</evidence>
<dbReference type="GeneID" id="34527471"/>
<reference evidence="2 3" key="1">
    <citation type="journal article" date="2011" name="Proc. Natl. Acad. Sci. U.S.A.">
        <title>Evolutionary erosion of yeast sex chromosomes by mating-type switching accidents.</title>
        <authorList>
            <person name="Gordon J.L."/>
            <person name="Armisen D."/>
            <person name="Proux-Wera E."/>
            <person name="Oheigeartaigh S.S."/>
            <person name="Byrne K.P."/>
            <person name="Wolfe K.H."/>
        </authorList>
    </citation>
    <scope>NUCLEOTIDE SEQUENCE [LARGE SCALE GENOMIC DNA]</scope>
    <source>
        <strain evidence="3">ATCC MYA-139 / BCRC 22969 / CBS 8797 / CCRC 22969 / KCTC 17520 / NBRC 10181 / NCYC 3082</strain>
    </source>
</reference>
<dbReference type="OrthoDB" id="3863715at2759"/>
<dbReference type="Proteomes" id="UP000006310">
    <property type="component" value="Chromosome 8"/>
</dbReference>
<feature type="compositionally biased region" description="Basic and acidic residues" evidence="1">
    <location>
        <begin position="504"/>
        <end position="513"/>
    </location>
</feature>
<keyword evidence="3" id="KW-1185">Reference proteome</keyword>